<dbReference type="RefSeq" id="WP_145196383.1">
    <property type="nucleotide sequence ID" value="NZ_CP036267.1"/>
</dbReference>
<dbReference type="OrthoDB" id="274477at2"/>
<dbReference type="InterPro" id="IPR011990">
    <property type="entry name" value="TPR-like_helical_dom_sf"/>
</dbReference>
<dbReference type="Pfam" id="PF13174">
    <property type="entry name" value="TPR_6"/>
    <property type="match status" value="1"/>
</dbReference>
<accession>A0A517QJ59</accession>
<dbReference type="AlphaFoldDB" id="A0A517QJ59"/>
<evidence type="ECO:0000313" key="2">
    <source>
        <dbReference type="EMBL" id="QDT31648.1"/>
    </source>
</evidence>
<feature type="region of interest" description="Disordered" evidence="1">
    <location>
        <begin position="434"/>
        <end position="525"/>
    </location>
</feature>
<protein>
    <submittedName>
        <fullName evidence="2">Outer membrane protein assembly factor BamD</fullName>
    </submittedName>
</protein>
<sequence length="525" mass="59355">MIIEYKKYKNSCQKIAASTLLAGAITLSGCGSLSLFSHRAVADDQPDAKTRSPLAKIMGPTERGLRSVSFTKETDAVQGGTEVDLQMAYQELKEAQLLFDNGRYADAEKSFNAIVKQRRVRYETAGSRFKDFWGMSDLASKDLYNNFGDPVEEDALYMRAESQFHQRKFTRAQDSYDDLLNRYPSTRHMDRVTKQLFRIARYWLDFPNDLEQDKKSKSEIQLASKEEIDSVATAPPAKRPAWDLPIIPNLTDKTRPIYDADGRGLQALRSIWLHDATGPLADDSLMLAANHNLRTKNFVEAKRLYALLRDQYPDSPHLKDSYLLGSHVTLASYEGPEYDGAALDRARDLKQTMLQIFPEMTAEERGMLQSEIDQLHNADIDRLWQQVIYYQAKNVPESIALHCHLIINRYPNSQQAQKARGVLRELEEKSKRSGNSLWVWGNGKKPAPAQTPPARTHVPDARMQATPDSARTAPGGSASRQPPNSTKPEEDEKSKRSIFGFLRKADEPPQLKPTPSEEQPGRVEL</sequence>
<name>A0A517QJ59_9PLAN</name>
<dbReference type="Gene3D" id="1.25.40.10">
    <property type="entry name" value="Tetratricopeptide repeat domain"/>
    <property type="match status" value="2"/>
</dbReference>
<keyword evidence="3" id="KW-1185">Reference proteome</keyword>
<organism evidence="2 3">
    <name type="scientific">Thalassoglobus polymorphus</name>
    <dbReference type="NCBI Taxonomy" id="2527994"/>
    <lineage>
        <taxon>Bacteria</taxon>
        <taxon>Pseudomonadati</taxon>
        <taxon>Planctomycetota</taxon>
        <taxon>Planctomycetia</taxon>
        <taxon>Planctomycetales</taxon>
        <taxon>Planctomycetaceae</taxon>
        <taxon>Thalassoglobus</taxon>
    </lineage>
</organism>
<dbReference type="InterPro" id="IPR019734">
    <property type="entry name" value="TPR_rpt"/>
</dbReference>
<dbReference type="SUPFAM" id="SSF48452">
    <property type="entry name" value="TPR-like"/>
    <property type="match status" value="1"/>
</dbReference>
<dbReference type="Proteomes" id="UP000315724">
    <property type="component" value="Chromosome"/>
</dbReference>
<proteinExistence type="predicted"/>
<evidence type="ECO:0000313" key="3">
    <source>
        <dbReference type="Proteomes" id="UP000315724"/>
    </source>
</evidence>
<evidence type="ECO:0000256" key="1">
    <source>
        <dbReference type="SAM" id="MobiDB-lite"/>
    </source>
</evidence>
<dbReference type="PROSITE" id="PS51257">
    <property type="entry name" value="PROKAR_LIPOPROTEIN"/>
    <property type="match status" value="1"/>
</dbReference>
<gene>
    <name evidence="2" type="primary">bamD_1</name>
    <name evidence="2" type="ORF">Mal48_08830</name>
</gene>
<dbReference type="KEGG" id="tpol:Mal48_08830"/>
<dbReference type="EMBL" id="CP036267">
    <property type="protein sequence ID" value="QDT31648.1"/>
    <property type="molecule type" value="Genomic_DNA"/>
</dbReference>
<reference evidence="2 3" key="1">
    <citation type="submission" date="2019-02" db="EMBL/GenBank/DDBJ databases">
        <title>Deep-cultivation of Planctomycetes and their phenomic and genomic characterization uncovers novel biology.</title>
        <authorList>
            <person name="Wiegand S."/>
            <person name="Jogler M."/>
            <person name="Boedeker C."/>
            <person name="Pinto D."/>
            <person name="Vollmers J."/>
            <person name="Rivas-Marin E."/>
            <person name="Kohn T."/>
            <person name="Peeters S.H."/>
            <person name="Heuer A."/>
            <person name="Rast P."/>
            <person name="Oberbeckmann S."/>
            <person name="Bunk B."/>
            <person name="Jeske O."/>
            <person name="Meyerdierks A."/>
            <person name="Storesund J.E."/>
            <person name="Kallscheuer N."/>
            <person name="Luecker S."/>
            <person name="Lage O.M."/>
            <person name="Pohl T."/>
            <person name="Merkel B.J."/>
            <person name="Hornburger P."/>
            <person name="Mueller R.-W."/>
            <person name="Bruemmer F."/>
            <person name="Labrenz M."/>
            <person name="Spormann A.M."/>
            <person name="Op den Camp H."/>
            <person name="Overmann J."/>
            <person name="Amann R."/>
            <person name="Jetten M.S.M."/>
            <person name="Mascher T."/>
            <person name="Medema M.H."/>
            <person name="Devos D.P."/>
            <person name="Kaster A.-K."/>
            <person name="Ovreas L."/>
            <person name="Rohde M."/>
            <person name="Galperin M.Y."/>
            <person name="Jogler C."/>
        </authorList>
    </citation>
    <scope>NUCLEOTIDE SEQUENCE [LARGE SCALE GENOMIC DNA]</scope>
    <source>
        <strain evidence="2 3">Mal48</strain>
    </source>
</reference>